<gene>
    <name evidence="8" type="ORF">SAMN05216199_1650</name>
</gene>
<evidence type="ECO:0000313" key="9">
    <source>
        <dbReference type="Proteomes" id="UP000199019"/>
    </source>
</evidence>
<dbReference type="AlphaFoldDB" id="A0A1H9TKZ2"/>
<dbReference type="Proteomes" id="UP000199019">
    <property type="component" value="Unassembled WGS sequence"/>
</dbReference>
<evidence type="ECO:0000256" key="2">
    <source>
        <dbReference type="ARBA" id="ARBA00022598"/>
    </source>
</evidence>
<dbReference type="Pfam" id="PF00501">
    <property type="entry name" value="AMP-binding"/>
    <property type="match status" value="1"/>
</dbReference>
<dbReference type="InterPro" id="IPR045851">
    <property type="entry name" value="AMP-bd_C_sf"/>
</dbReference>
<dbReference type="Gene3D" id="3.40.50.12780">
    <property type="entry name" value="N-terminal domain of ligase-like"/>
    <property type="match status" value="1"/>
</dbReference>
<dbReference type="GO" id="GO:0005324">
    <property type="term" value="F:long-chain fatty acid transmembrane transporter activity"/>
    <property type="evidence" value="ECO:0007669"/>
    <property type="project" value="TreeGrafter"/>
</dbReference>
<feature type="region of interest" description="Disordered" evidence="5">
    <location>
        <begin position="493"/>
        <end position="516"/>
    </location>
</feature>
<dbReference type="GO" id="GO:0005524">
    <property type="term" value="F:ATP binding"/>
    <property type="evidence" value="ECO:0007669"/>
    <property type="project" value="UniProtKB-KW"/>
</dbReference>
<accession>A0A1H9TKZ2</accession>
<dbReference type="InterPro" id="IPR020845">
    <property type="entry name" value="AMP-binding_CS"/>
</dbReference>
<evidence type="ECO:0000256" key="5">
    <source>
        <dbReference type="SAM" id="MobiDB-lite"/>
    </source>
</evidence>
<dbReference type="PROSITE" id="PS00455">
    <property type="entry name" value="AMP_BINDING"/>
    <property type="match status" value="1"/>
</dbReference>
<proteinExistence type="inferred from homology"/>
<keyword evidence="2 8" id="KW-0436">Ligase</keyword>
<dbReference type="GO" id="GO:0044539">
    <property type="term" value="P:long-chain fatty acid import into cell"/>
    <property type="evidence" value="ECO:0007669"/>
    <property type="project" value="TreeGrafter"/>
</dbReference>
<evidence type="ECO:0000256" key="1">
    <source>
        <dbReference type="ARBA" id="ARBA00006432"/>
    </source>
</evidence>
<organism evidence="8 9">
    <name type="scientific">Pedococcus cremeus</name>
    <dbReference type="NCBI Taxonomy" id="587636"/>
    <lineage>
        <taxon>Bacteria</taxon>
        <taxon>Bacillati</taxon>
        <taxon>Actinomycetota</taxon>
        <taxon>Actinomycetes</taxon>
        <taxon>Micrococcales</taxon>
        <taxon>Intrasporangiaceae</taxon>
        <taxon>Pedococcus</taxon>
    </lineage>
</organism>
<name>A0A1H9TKZ2_9MICO</name>
<feature type="domain" description="AMP-binding enzyme C-terminal" evidence="7">
    <location>
        <begin position="416"/>
        <end position="493"/>
    </location>
</feature>
<feature type="domain" description="AMP-dependent synthetase/ligase" evidence="6">
    <location>
        <begin position="17"/>
        <end position="365"/>
    </location>
</feature>
<dbReference type="SUPFAM" id="SSF56801">
    <property type="entry name" value="Acetyl-CoA synthetase-like"/>
    <property type="match status" value="1"/>
</dbReference>
<keyword evidence="9" id="KW-1185">Reference proteome</keyword>
<evidence type="ECO:0000259" key="7">
    <source>
        <dbReference type="Pfam" id="PF13193"/>
    </source>
</evidence>
<evidence type="ECO:0000313" key="8">
    <source>
        <dbReference type="EMBL" id="SER97589.1"/>
    </source>
</evidence>
<dbReference type="PANTHER" id="PTHR43107">
    <property type="entry name" value="LONG-CHAIN FATTY ACID TRANSPORT PROTEIN"/>
    <property type="match status" value="1"/>
</dbReference>
<dbReference type="RefSeq" id="WP_177180275.1">
    <property type="nucleotide sequence ID" value="NZ_FOHB01000002.1"/>
</dbReference>
<dbReference type="PANTHER" id="PTHR43107:SF15">
    <property type="entry name" value="FATTY ACID TRANSPORT PROTEIN 3, ISOFORM A"/>
    <property type="match status" value="1"/>
</dbReference>
<dbReference type="GO" id="GO:0004467">
    <property type="term" value="F:long-chain fatty acid-CoA ligase activity"/>
    <property type="evidence" value="ECO:0007669"/>
    <property type="project" value="TreeGrafter"/>
</dbReference>
<keyword evidence="4" id="KW-0067">ATP-binding</keyword>
<comment type="similarity">
    <text evidence="1">Belongs to the ATP-dependent AMP-binding enzyme family.</text>
</comment>
<dbReference type="InterPro" id="IPR025110">
    <property type="entry name" value="AMP-bd_C"/>
</dbReference>
<dbReference type="GO" id="GO:0005886">
    <property type="term" value="C:plasma membrane"/>
    <property type="evidence" value="ECO:0007669"/>
    <property type="project" value="TreeGrafter"/>
</dbReference>
<evidence type="ECO:0000259" key="6">
    <source>
        <dbReference type="Pfam" id="PF00501"/>
    </source>
</evidence>
<evidence type="ECO:0000256" key="3">
    <source>
        <dbReference type="ARBA" id="ARBA00022741"/>
    </source>
</evidence>
<dbReference type="STRING" id="587636.SAMN05216199_1650"/>
<dbReference type="InterPro" id="IPR000873">
    <property type="entry name" value="AMP-dep_synth/lig_dom"/>
</dbReference>
<protein>
    <submittedName>
        <fullName evidence="8">Crotonobetaine/carnitine-CoA ligase</fullName>
    </submittedName>
</protein>
<evidence type="ECO:0000256" key="4">
    <source>
        <dbReference type="ARBA" id="ARBA00022840"/>
    </source>
</evidence>
<dbReference type="EMBL" id="FOHB01000002">
    <property type="protein sequence ID" value="SER97589.1"/>
    <property type="molecule type" value="Genomic_DNA"/>
</dbReference>
<dbReference type="Pfam" id="PF13193">
    <property type="entry name" value="AMP-binding_C"/>
    <property type="match status" value="1"/>
</dbReference>
<reference evidence="9" key="1">
    <citation type="submission" date="2016-10" db="EMBL/GenBank/DDBJ databases">
        <authorList>
            <person name="Varghese N."/>
            <person name="Submissions S."/>
        </authorList>
    </citation>
    <scope>NUCLEOTIDE SEQUENCE [LARGE SCALE GENOMIC DNA]</scope>
    <source>
        <strain evidence="9">CGMCC 1.6963</strain>
    </source>
</reference>
<keyword evidence="3" id="KW-0547">Nucleotide-binding</keyword>
<dbReference type="Gene3D" id="3.30.300.30">
    <property type="match status" value="1"/>
</dbReference>
<dbReference type="InterPro" id="IPR042099">
    <property type="entry name" value="ANL_N_sf"/>
</dbReference>
<sequence length="516" mass="55884">MYEHRDDYRRWVLPEVLEAQADARGDQTFLTVIGEGSLTYAAAARQARQVAAHCARLGVAPGDAVAVLLPNGLDFVRLWLGLGRIGAVIVPVNTGLRGDFLAHQLRDCGARVVVTVGEATHAVAEVLPELPALEVLDLAGWEQAPGYDGPLPAASDTACLMYTSGTTGPSKGVLMPHAHCYLFGLGSIEGLGVTDADRYYVSMPLFHANGLFMQLYATLIAGASAVLRPRFSASSWLSDIREHGCTVTNLLGAMSQFVVAQPARPDDREHALRVICPVPNPPSHERAWRERFGITEVVSAYGMTEVNIPLYGRLGASRPGTAGLVLDRWFDVTVRDPETDDLLPPGEVGEIMVRPKVPFGFMTGYAGLPDATVAAWRNFWFHTGDSGVMDDDGWVTFVDRTKDCIRRRGENISSFEVESAIARLDGVAEVAAYAVPAGAEGTEDEVMLAVVPAPGARLEPADVAAHADRVLPRFARPRYVEVVDALPKTPTQKVRKQELRTRAVTASTWDREGHRG</sequence>